<dbReference type="PATRIC" id="fig|1121448.10.peg.512"/>
<dbReference type="HOGENOM" id="CLU_129197_0_0_7"/>
<dbReference type="Pfam" id="PF05130">
    <property type="entry name" value="FlgN"/>
    <property type="match status" value="1"/>
</dbReference>
<organism evidence="1 2">
    <name type="scientific">Megalodesulfovibrio gigas (strain ATCC 19364 / DSM 1382 / NCIMB 9332 / VKM B-1759)</name>
    <name type="common">Desulfovibrio gigas</name>
    <dbReference type="NCBI Taxonomy" id="1121448"/>
    <lineage>
        <taxon>Bacteria</taxon>
        <taxon>Pseudomonadati</taxon>
        <taxon>Thermodesulfobacteriota</taxon>
        <taxon>Desulfovibrionia</taxon>
        <taxon>Desulfovibrionales</taxon>
        <taxon>Desulfovibrionaceae</taxon>
        <taxon>Megalodesulfovibrio</taxon>
    </lineage>
</organism>
<name>T2G8F4_MEGG1</name>
<gene>
    <name evidence="1" type="ORF">DGI_0517</name>
</gene>
<dbReference type="OrthoDB" id="5453528at2"/>
<reference evidence="2" key="2">
    <citation type="submission" date="2013-07" db="EMBL/GenBank/DDBJ databases">
        <authorList>
            <person name="Morais-Silva F.O."/>
            <person name="Rezende A.M."/>
            <person name="Pimentel C."/>
            <person name="Resende D.M."/>
            <person name="Santos C.I."/>
            <person name="Clemente C."/>
            <person name="de Oliveira L.M."/>
            <person name="da Silva S.M."/>
            <person name="Costa D.A."/>
            <person name="Varela-Raposo A."/>
            <person name="Horacio E.C.A."/>
            <person name="Matos M."/>
            <person name="Flores O."/>
            <person name="Ruiz J.C."/>
            <person name="Rodrigues-Pousada C."/>
        </authorList>
    </citation>
    <scope>NUCLEOTIDE SEQUENCE [LARGE SCALE GENOMIC DNA]</scope>
    <source>
        <strain evidence="2">ATCC 19364 / DSM 1382 / NCIMB 9332 / VKM B-1759</strain>
    </source>
</reference>
<evidence type="ECO:0000313" key="2">
    <source>
        <dbReference type="Proteomes" id="UP000016587"/>
    </source>
</evidence>
<keyword evidence="2" id="KW-1185">Reference proteome</keyword>
<dbReference type="InterPro" id="IPR007809">
    <property type="entry name" value="FlgN-like"/>
</dbReference>
<dbReference type="STRING" id="1121448.DGI_0517"/>
<reference evidence="1 2" key="1">
    <citation type="journal article" date="2013" name="J. Bacteriol.">
        <title>Roles of HynAB and Ech, the only two hydrogenases found in the model sulfate reducer Desulfovibrio gigas.</title>
        <authorList>
            <person name="Morais-Silva F.O."/>
            <person name="Santos C.I."/>
            <person name="Rodrigues R."/>
            <person name="Pereira I.A."/>
            <person name="Rodrigues-Pousada C."/>
        </authorList>
    </citation>
    <scope>NUCLEOTIDE SEQUENCE [LARGE SCALE GENOMIC DNA]</scope>
    <source>
        <strain evidence="2">ATCC 19364 / DSM 1382 / NCIMB 9332 / VKM B-1759</strain>
    </source>
</reference>
<sequence length="178" mass="20268">MHRALIERLLRQWKALLVLDHLQQEEFSLLAERQPQAVATIEFSIHELMRQIVDERHAVRAMLQGRRLRALMADLPPELGARTLLSDFDHIQGLPVFAPEVALVEVYETLLKLVDDAEQHCARQAEKNTALALGLYDQSKSLLDFMHKEIQPENGEVYSRKGAMRKSRGAAALVQGRL</sequence>
<evidence type="ECO:0000313" key="1">
    <source>
        <dbReference type="EMBL" id="AGW12426.1"/>
    </source>
</evidence>
<dbReference type="Proteomes" id="UP000016587">
    <property type="component" value="Chromosome"/>
</dbReference>
<dbReference type="KEGG" id="dgg:DGI_0517"/>
<dbReference type="eggNOG" id="ENOG5034BQG">
    <property type="taxonomic scope" value="Bacteria"/>
</dbReference>
<accession>T2G8F4</accession>
<dbReference type="EMBL" id="CP006585">
    <property type="protein sequence ID" value="AGW12426.1"/>
    <property type="molecule type" value="Genomic_DNA"/>
</dbReference>
<proteinExistence type="predicted"/>
<protein>
    <submittedName>
        <fullName evidence="1">Putative FlgN family protein</fullName>
    </submittedName>
</protein>
<dbReference type="AlphaFoldDB" id="T2G8F4"/>
<dbReference type="RefSeq" id="WP_021759068.1">
    <property type="nucleotide sequence ID" value="NC_022444.1"/>
</dbReference>
<dbReference type="GO" id="GO:0044780">
    <property type="term" value="P:bacterial-type flagellum assembly"/>
    <property type="evidence" value="ECO:0007669"/>
    <property type="project" value="InterPro"/>
</dbReference>